<evidence type="ECO:0000313" key="3">
    <source>
        <dbReference type="Proteomes" id="UP000266841"/>
    </source>
</evidence>
<dbReference type="EMBL" id="AGNL01011764">
    <property type="protein sequence ID" value="EJK68210.1"/>
    <property type="molecule type" value="Genomic_DNA"/>
</dbReference>
<reference evidence="2 3" key="1">
    <citation type="journal article" date="2012" name="Genome Biol.">
        <title>Genome and low-iron response of an oceanic diatom adapted to chronic iron limitation.</title>
        <authorList>
            <person name="Lommer M."/>
            <person name="Specht M."/>
            <person name="Roy A.S."/>
            <person name="Kraemer L."/>
            <person name="Andreson R."/>
            <person name="Gutowska M.A."/>
            <person name="Wolf J."/>
            <person name="Bergner S.V."/>
            <person name="Schilhabel M.B."/>
            <person name="Klostermeier U.C."/>
            <person name="Beiko R.G."/>
            <person name="Rosenstiel P."/>
            <person name="Hippler M."/>
            <person name="Laroche J."/>
        </authorList>
    </citation>
    <scope>NUCLEOTIDE SEQUENCE [LARGE SCALE GENOMIC DNA]</scope>
    <source>
        <strain evidence="2 3">CCMP1005</strain>
    </source>
</reference>
<organism evidence="2 3">
    <name type="scientific">Thalassiosira oceanica</name>
    <name type="common">Marine diatom</name>
    <dbReference type="NCBI Taxonomy" id="159749"/>
    <lineage>
        <taxon>Eukaryota</taxon>
        <taxon>Sar</taxon>
        <taxon>Stramenopiles</taxon>
        <taxon>Ochrophyta</taxon>
        <taxon>Bacillariophyta</taxon>
        <taxon>Coscinodiscophyceae</taxon>
        <taxon>Thalassiosirophycidae</taxon>
        <taxon>Thalassiosirales</taxon>
        <taxon>Thalassiosiraceae</taxon>
        <taxon>Thalassiosira</taxon>
    </lineage>
</organism>
<proteinExistence type="predicted"/>
<evidence type="ECO:0000256" key="1">
    <source>
        <dbReference type="SAM" id="MobiDB-lite"/>
    </source>
</evidence>
<comment type="caution">
    <text evidence="2">The sequence shown here is derived from an EMBL/GenBank/DDBJ whole genome shotgun (WGS) entry which is preliminary data.</text>
</comment>
<evidence type="ECO:0000313" key="2">
    <source>
        <dbReference type="EMBL" id="EJK68210.1"/>
    </source>
</evidence>
<accession>K0SS71</accession>
<protein>
    <submittedName>
        <fullName evidence="2">Uncharacterized protein</fullName>
    </submittedName>
</protein>
<dbReference type="AlphaFoldDB" id="K0SS71"/>
<keyword evidence="3" id="KW-1185">Reference proteome</keyword>
<feature type="region of interest" description="Disordered" evidence="1">
    <location>
        <begin position="26"/>
        <end position="58"/>
    </location>
</feature>
<gene>
    <name evidence="2" type="ORF">THAOC_10630</name>
</gene>
<sequence length="118" mass="12942">MGAVIGPPGEAIEELDSPYCRCAGRADRGRRGAQSQPIIGMKTRPREMGQFSPESAARPHAGPFADIWLSYRTPMTRCDNPSMSIGIVFNREVRISHLTVTQMGVPVLPLFWAALCNN</sequence>
<dbReference type="Proteomes" id="UP000266841">
    <property type="component" value="Unassembled WGS sequence"/>
</dbReference>
<name>K0SS71_THAOC</name>